<dbReference type="PROSITE" id="PS51257">
    <property type="entry name" value="PROKAR_LIPOPROTEIN"/>
    <property type="match status" value="1"/>
</dbReference>
<evidence type="ECO:0000256" key="3">
    <source>
        <dbReference type="ARBA" id="ARBA00022729"/>
    </source>
</evidence>
<keyword evidence="5" id="KW-0998">Cell outer membrane</keyword>
<feature type="domain" description="SusD-like N-terminal" evidence="7">
    <location>
        <begin position="101"/>
        <end position="228"/>
    </location>
</feature>
<dbReference type="Proteomes" id="UP000198670">
    <property type="component" value="Unassembled WGS sequence"/>
</dbReference>
<dbReference type="Pfam" id="PF07980">
    <property type="entry name" value="SusD_RagB"/>
    <property type="match status" value="1"/>
</dbReference>
<evidence type="ECO:0000256" key="2">
    <source>
        <dbReference type="ARBA" id="ARBA00006275"/>
    </source>
</evidence>
<name>A0A1I3H994_9SPHI</name>
<protein>
    <submittedName>
        <fullName evidence="8">Starch-binding associating with outer membrane</fullName>
    </submittedName>
</protein>
<evidence type="ECO:0000256" key="1">
    <source>
        <dbReference type="ARBA" id="ARBA00004442"/>
    </source>
</evidence>
<organism evidence="8 9">
    <name type="scientific">Parapedobacter indicus</name>
    <dbReference type="NCBI Taxonomy" id="1477437"/>
    <lineage>
        <taxon>Bacteria</taxon>
        <taxon>Pseudomonadati</taxon>
        <taxon>Bacteroidota</taxon>
        <taxon>Sphingobacteriia</taxon>
        <taxon>Sphingobacteriales</taxon>
        <taxon>Sphingobacteriaceae</taxon>
        <taxon>Parapedobacter</taxon>
    </lineage>
</organism>
<evidence type="ECO:0000259" key="6">
    <source>
        <dbReference type="Pfam" id="PF07980"/>
    </source>
</evidence>
<keyword evidence="4" id="KW-0472">Membrane</keyword>
<dbReference type="RefSeq" id="WP_177195082.1">
    <property type="nucleotide sequence ID" value="NZ_FOQO01000003.1"/>
</dbReference>
<dbReference type="SUPFAM" id="SSF48452">
    <property type="entry name" value="TPR-like"/>
    <property type="match status" value="1"/>
</dbReference>
<evidence type="ECO:0000313" key="8">
    <source>
        <dbReference type="EMBL" id="SFI32212.1"/>
    </source>
</evidence>
<dbReference type="EMBL" id="FOQO01000003">
    <property type="protein sequence ID" value="SFI32212.1"/>
    <property type="molecule type" value="Genomic_DNA"/>
</dbReference>
<comment type="similarity">
    <text evidence="2">Belongs to the SusD family.</text>
</comment>
<dbReference type="STRING" id="1477437.SAMN05444682_103268"/>
<evidence type="ECO:0000256" key="5">
    <source>
        <dbReference type="ARBA" id="ARBA00023237"/>
    </source>
</evidence>
<evidence type="ECO:0000313" key="9">
    <source>
        <dbReference type="Proteomes" id="UP000198670"/>
    </source>
</evidence>
<feature type="domain" description="RagB/SusD" evidence="6">
    <location>
        <begin position="350"/>
        <end position="499"/>
    </location>
</feature>
<proteinExistence type="inferred from homology"/>
<evidence type="ECO:0000256" key="4">
    <source>
        <dbReference type="ARBA" id="ARBA00023136"/>
    </source>
</evidence>
<dbReference type="InterPro" id="IPR012944">
    <property type="entry name" value="SusD_RagB_dom"/>
</dbReference>
<accession>A0A1I3H994</accession>
<dbReference type="AlphaFoldDB" id="A0A1I3H994"/>
<dbReference type="InterPro" id="IPR011990">
    <property type="entry name" value="TPR-like_helical_dom_sf"/>
</dbReference>
<dbReference type="GO" id="GO:0009279">
    <property type="term" value="C:cell outer membrane"/>
    <property type="evidence" value="ECO:0007669"/>
    <property type="project" value="UniProtKB-SubCell"/>
</dbReference>
<dbReference type="InterPro" id="IPR033985">
    <property type="entry name" value="SusD-like_N"/>
</dbReference>
<evidence type="ECO:0000259" key="7">
    <source>
        <dbReference type="Pfam" id="PF14322"/>
    </source>
</evidence>
<keyword evidence="9" id="KW-1185">Reference proteome</keyword>
<dbReference type="Gene3D" id="1.25.40.390">
    <property type="match status" value="1"/>
</dbReference>
<comment type="subcellular location">
    <subcellularLocation>
        <location evidence="1">Cell outer membrane</location>
    </subcellularLocation>
</comment>
<reference evidence="8 9" key="1">
    <citation type="submission" date="2016-10" db="EMBL/GenBank/DDBJ databases">
        <authorList>
            <person name="de Groot N.N."/>
        </authorList>
    </citation>
    <scope>NUCLEOTIDE SEQUENCE [LARGE SCALE GENOMIC DNA]</scope>
    <source>
        <strain evidence="8 9">RK1</strain>
    </source>
</reference>
<sequence>MKRVTQHIAFYVMGIGMLATGACSSQLDIDPTGNVLTEEAVQELVRKDPDQVLEPMLNVMEASINMYTYSNSVDSRNFPVINLLLSLKGNDMVLANRNGGWLVSDYELRAYREQSTARVALYWGTLYKYVYYANEILGLIPADVDLSAADGANEKLMRYKAAALTMRAYAYTYLMWLYQDDYLHGGKDKPGVPLHLDNNDPFKDRAPSETVWNQILADATEAVRLFNAAGYYRTDDRTDIDGTVAEVVLARAALTTGNWETASAAAGRVMDAYPTLMDQVQYTTSGMTLLDNETIFGYAVDANSSKGTSSFVGWMNPWGEGGYGGSQGSWVAIDQRLYDQIAETDYRKLNFVGEDYIEFTYPASGTTIQYPKYNSTKFAATTLEGMTTAYYQNEIYMRASEMILVKAEAEARSGNDAAAQQTLFELVSKRDPAYVKSIQTGDALFEEIQLHRRIELWGEGGFEFYDNKRWNLPVDRNGSPNHPYKDVVLTPQKDYTFQLPLESELLLNPNITEQNP</sequence>
<gene>
    <name evidence="8" type="ORF">SAMN05444682_103268</name>
</gene>
<dbReference type="Pfam" id="PF14322">
    <property type="entry name" value="SusD-like_3"/>
    <property type="match status" value="1"/>
</dbReference>
<keyword evidence="3" id="KW-0732">Signal</keyword>